<dbReference type="EMBL" id="BAAFGK010000004">
    <property type="protein sequence ID" value="GAB0058286.1"/>
    <property type="molecule type" value="Genomic_DNA"/>
</dbReference>
<dbReference type="SUPFAM" id="SSF53623">
    <property type="entry name" value="MurD-like peptide ligases, catalytic domain"/>
    <property type="match status" value="1"/>
</dbReference>
<dbReference type="Gene3D" id="3.40.50.720">
    <property type="entry name" value="NAD(P)-binding Rossmann-like Domain"/>
    <property type="match status" value="1"/>
</dbReference>
<proteinExistence type="inferred from homology"/>
<sequence length="457" mass="47669">MNHPSPPVGVIGLGRSGIAAVRFLAARGTPVIAWDANPATLAPLAELPGVTPLRGAAPPVESLSTCATLLLSPGVPRALPEMQTLIAAGIPVINDVEWLHAHVRAQRPQARFLAITGSNGKSTVTTLIGLMLQQQGIATAVGGNLGMPALSLWEEAMDAYVLELSSFQLESIAAFRAEVAVHLNLTPDHLDRYPDLAAYGAAKSRIFANGKPGDRLVINADDPNLGADLARARAMGLDIIPFSVERMVPGGVYASEGWLIDGRGTAPVPLVELAAIRIRGIHNQANAAAATAAALAHGVAPEAIVAVLKSFPGLTHRMELVRTLDGVDYYNDSKGTNVGATLMSLQSFPSVAAGGGVILIAGGRDKKGDFAALAPVARRVVAEAILIGEAANDLARALAEGPTPHRAASMTDAVRLARKLARSGQAVLLSPACASFDMFKNFEDRGDQFREAVHELV</sequence>
<dbReference type="Gene3D" id="3.40.1190.10">
    <property type="entry name" value="Mur-like, catalytic domain"/>
    <property type="match status" value="1"/>
</dbReference>
<protein>
    <recommendedName>
        <fullName evidence="7 8">UDP-N-acetylmuramoylalanine--D-glutamate ligase</fullName>
        <ecNumber evidence="7 8">6.3.2.9</ecNumber>
    </recommendedName>
    <alternativeName>
        <fullName evidence="7">D-glutamic acid-adding enzyme</fullName>
    </alternativeName>
    <alternativeName>
        <fullName evidence="7">UDP-N-acetylmuramoyl-L-alanyl-D-glutamate synthetase</fullName>
    </alternativeName>
</protein>
<dbReference type="Proteomes" id="UP001628193">
    <property type="component" value="Unassembled WGS sequence"/>
</dbReference>
<evidence type="ECO:0000256" key="3">
    <source>
        <dbReference type="ARBA" id="ARBA00022490"/>
    </source>
</evidence>
<organism evidence="11 12">
    <name type="scientific">Candidatus Magnetaquiglobus chichijimensis</name>
    <dbReference type="NCBI Taxonomy" id="3141448"/>
    <lineage>
        <taxon>Bacteria</taxon>
        <taxon>Pseudomonadati</taxon>
        <taxon>Pseudomonadota</taxon>
        <taxon>Magnetococcia</taxon>
        <taxon>Magnetococcales</taxon>
        <taxon>Candidatus Magnetaquicoccaceae</taxon>
        <taxon>Candidatus Magnetaquiglobus</taxon>
    </lineage>
</organism>
<dbReference type="InterPro" id="IPR013221">
    <property type="entry name" value="Mur_ligase_cen"/>
</dbReference>
<dbReference type="Pfam" id="PF02875">
    <property type="entry name" value="Mur_ligase_C"/>
    <property type="match status" value="1"/>
</dbReference>
<accession>A0ABQ0CBM3</accession>
<keyword evidence="7 8" id="KW-0132">Cell division</keyword>
<dbReference type="Pfam" id="PF08245">
    <property type="entry name" value="Mur_ligase_M"/>
    <property type="match status" value="1"/>
</dbReference>
<dbReference type="PANTHER" id="PTHR43692:SF1">
    <property type="entry name" value="UDP-N-ACETYLMURAMOYLALANINE--D-GLUTAMATE LIGASE"/>
    <property type="match status" value="1"/>
</dbReference>
<evidence type="ECO:0000256" key="1">
    <source>
        <dbReference type="ARBA" id="ARBA00004496"/>
    </source>
</evidence>
<dbReference type="Pfam" id="PF21799">
    <property type="entry name" value="MurD-like_N"/>
    <property type="match status" value="1"/>
</dbReference>
<evidence type="ECO:0000256" key="8">
    <source>
        <dbReference type="RuleBase" id="RU003664"/>
    </source>
</evidence>
<evidence type="ECO:0000256" key="5">
    <source>
        <dbReference type="ARBA" id="ARBA00022741"/>
    </source>
</evidence>
<dbReference type="HAMAP" id="MF_00639">
    <property type="entry name" value="MurD"/>
    <property type="match status" value="1"/>
</dbReference>
<keyword evidence="7 8" id="KW-0133">Cell shape</keyword>
<evidence type="ECO:0000313" key="11">
    <source>
        <dbReference type="EMBL" id="GAB0058286.1"/>
    </source>
</evidence>
<dbReference type="InterPro" id="IPR005762">
    <property type="entry name" value="MurD"/>
</dbReference>
<keyword evidence="6 7" id="KW-0067">ATP-binding</keyword>
<evidence type="ECO:0000256" key="7">
    <source>
        <dbReference type="HAMAP-Rule" id="MF_00639"/>
    </source>
</evidence>
<keyword evidence="7 8" id="KW-0961">Cell wall biogenesis/degradation</keyword>
<dbReference type="Gene3D" id="3.90.190.20">
    <property type="entry name" value="Mur ligase, C-terminal domain"/>
    <property type="match status" value="1"/>
</dbReference>
<dbReference type="RefSeq" id="WP_420905964.1">
    <property type="nucleotide sequence ID" value="NZ_BAAFGK010000004.1"/>
</dbReference>
<keyword evidence="7 8" id="KW-0573">Peptidoglycan synthesis</keyword>
<reference evidence="11 12" key="2">
    <citation type="submission" date="2024-09" db="EMBL/GenBank/DDBJ databases">
        <title>Draft genome sequence of Candidatus Magnetaquicoccaceae bacterium FCR-1.</title>
        <authorList>
            <person name="Shimoshige H."/>
            <person name="Shimamura S."/>
            <person name="Taoka A."/>
            <person name="Kobayashi H."/>
            <person name="Maekawa T."/>
        </authorList>
    </citation>
    <scope>NUCLEOTIDE SEQUENCE [LARGE SCALE GENOMIC DNA]</scope>
    <source>
        <strain evidence="11 12">FCR-1</strain>
    </source>
</reference>
<keyword evidence="5 7" id="KW-0547">Nucleotide-binding</keyword>
<dbReference type="SUPFAM" id="SSF51984">
    <property type="entry name" value="MurCD N-terminal domain"/>
    <property type="match status" value="1"/>
</dbReference>
<evidence type="ECO:0000259" key="10">
    <source>
        <dbReference type="Pfam" id="PF08245"/>
    </source>
</evidence>
<dbReference type="PANTHER" id="PTHR43692">
    <property type="entry name" value="UDP-N-ACETYLMURAMOYLALANINE--D-GLUTAMATE LIGASE"/>
    <property type="match status" value="1"/>
</dbReference>
<evidence type="ECO:0000259" key="9">
    <source>
        <dbReference type="Pfam" id="PF02875"/>
    </source>
</evidence>
<dbReference type="InterPro" id="IPR004101">
    <property type="entry name" value="Mur_ligase_C"/>
</dbReference>
<comment type="pathway">
    <text evidence="2 7 8">Cell wall biogenesis; peptidoglycan biosynthesis.</text>
</comment>
<feature type="domain" description="Mur ligase C-terminal" evidence="9">
    <location>
        <begin position="316"/>
        <end position="433"/>
    </location>
</feature>
<name>A0ABQ0CBM3_9PROT</name>
<evidence type="ECO:0000256" key="6">
    <source>
        <dbReference type="ARBA" id="ARBA00022840"/>
    </source>
</evidence>
<dbReference type="EC" id="6.3.2.9" evidence="7 8"/>
<keyword evidence="12" id="KW-1185">Reference proteome</keyword>
<comment type="function">
    <text evidence="7 8">Cell wall formation. Catalyzes the addition of glutamate to the nucleotide precursor UDP-N-acetylmuramoyl-L-alanine (UMA).</text>
</comment>
<dbReference type="InterPro" id="IPR036565">
    <property type="entry name" value="Mur-like_cat_sf"/>
</dbReference>
<comment type="catalytic activity">
    <reaction evidence="7 8">
        <text>UDP-N-acetyl-alpha-D-muramoyl-L-alanine + D-glutamate + ATP = UDP-N-acetyl-alpha-D-muramoyl-L-alanyl-D-glutamate + ADP + phosphate + H(+)</text>
        <dbReference type="Rhea" id="RHEA:16429"/>
        <dbReference type="ChEBI" id="CHEBI:15378"/>
        <dbReference type="ChEBI" id="CHEBI:29986"/>
        <dbReference type="ChEBI" id="CHEBI:30616"/>
        <dbReference type="ChEBI" id="CHEBI:43474"/>
        <dbReference type="ChEBI" id="CHEBI:83898"/>
        <dbReference type="ChEBI" id="CHEBI:83900"/>
        <dbReference type="ChEBI" id="CHEBI:456216"/>
        <dbReference type="EC" id="6.3.2.9"/>
    </reaction>
</comment>
<dbReference type="SUPFAM" id="SSF53244">
    <property type="entry name" value="MurD-like peptide ligases, peptide-binding domain"/>
    <property type="match status" value="1"/>
</dbReference>
<comment type="caution">
    <text evidence="11">The sequence shown here is derived from an EMBL/GenBank/DDBJ whole genome shotgun (WGS) entry which is preliminary data.</text>
</comment>
<feature type="binding site" evidence="7">
    <location>
        <begin position="117"/>
        <end position="123"/>
    </location>
    <ligand>
        <name>ATP</name>
        <dbReference type="ChEBI" id="CHEBI:30616"/>
    </ligand>
</feature>
<dbReference type="InterPro" id="IPR036615">
    <property type="entry name" value="Mur_ligase_C_dom_sf"/>
</dbReference>
<dbReference type="NCBIfam" id="TIGR01087">
    <property type="entry name" value="murD"/>
    <property type="match status" value="1"/>
</dbReference>
<reference evidence="11 12" key="1">
    <citation type="submission" date="2024-05" db="EMBL/GenBank/DDBJ databases">
        <authorList>
            <consortium name="Candidatus Magnetaquicoccaceae bacterium FCR-1 genome sequencing consortium"/>
            <person name="Shimoshige H."/>
            <person name="Shimamura S."/>
            <person name="Taoka A."/>
            <person name="Kobayashi H."/>
            <person name="Maekawa T."/>
        </authorList>
    </citation>
    <scope>NUCLEOTIDE SEQUENCE [LARGE SCALE GENOMIC DNA]</scope>
    <source>
        <strain evidence="11 12">FCR-1</strain>
    </source>
</reference>
<keyword evidence="7 8" id="KW-0131">Cell cycle</keyword>
<comment type="similarity">
    <text evidence="7">Belongs to the MurCDEF family.</text>
</comment>
<keyword evidence="4 7" id="KW-0436">Ligase</keyword>
<evidence type="ECO:0000256" key="4">
    <source>
        <dbReference type="ARBA" id="ARBA00022598"/>
    </source>
</evidence>
<keyword evidence="3 7" id="KW-0963">Cytoplasm</keyword>
<comment type="subcellular location">
    <subcellularLocation>
        <location evidence="1 7 8">Cytoplasm</location>
    </subcellularLocation>
</comment>
<evidence type="ECO:0000256" key="2">
    <source>
        <dbReference type="ARBA" id="ARBA00004752"/>
    </source>
</evidence>
<evidence type="ECO:0000313" key="12">
    <source>
        <dbReference type="Proteomes" id="UP001628193"/>
    </source>
</evidence>
<dbReference type="GO" id="GO:0008764">
    <property type="term" value="F:UDP-N-acetylmuramoylalanine-D-glutamate ligase activity"/>
    <property type="evidence" value="ECO:0007669"/>
    <property type="project" value="UniProtKB-EC"/>
</dbReference>
<gene>
    <name evidence="7 11" type="primary">murD</name>
    <name evidence="11" type="ORF">SIID45300_02633</name>
</gene>
<feature type="domain" description="Mur ligase central" evidence="10">
    <location>
        <begin position="115"/>
        <end position="294"/>
    </location>
</feature>